<dbReference type="GO" id="GO:0016874">
    <property type="term" value="F:ligase activity"/>
    <property type="evidence" value="ECO:0007669"/>
    <property type="project" value="UniProtKB-KW"/>
</dbReference>
<dbReference type="InParanoid" id="A0A2R6QXH2"/>
<evidence type="ECO:0000256" key="1">
    <source>
        <dbReference type="SAM" id="Phobius"/>
    </source>
</evidence>
<dbReference type="EMBL" id="NKQK01000012">
    <property type="protein sequence ID" value="PSS16425.1"/>
    <property type="molecule type" value="Genomic_DNA"/>
</dbReference>
<keyword evidence="2" id="KW-0436">Ligase</keyword>
<sequence>MVKRIPKMTSLQGKRKLGEMASGKDVVLPCVVAVFLTLVSKDGWIYILVLLHRLDYLFLFFYGRDFHLMYFLGLFCIIKEIGFVYFPM</sequence>
<keyword evidence="1" id="KW-0812">Transmembrane</keyword>
<reference evidence="3" key="2">
    <citation type="journal article" date="2018" name="BMC Genomics">
        <title>A manually annotated Actinidia chinensis var. chinensis (kiwifruit) genome highlights the challenges associated with draft genomes and gene prediction in plants.</title>
        <authorList>
            <person name="Pilkington S.M."/>
            <person name="Crowhurst R."/>
            <person name="Hilario E."/>
            <person name="Nardozza S."/>
            <person name="Fraser L."/>
            <person name="Peng Y."/>
            <person name="Gunaseelan K."/>
            <person name="Simpson R."/>
            <person name="Tahir J."/>
            <person name="Deroles S.C."/>
            <person name="Templeton K."/>
            <person name="Luo Z."/>
            <person name="Davy M."/>
            <person name="Cheng C."/>
            <person name="McNeilage M."/>
            <person name="Scaglione D."/>
            <person name="Liu Y."/>
            <person name="Zhang Q."/>
            <person name="Datson P."/>
            <person name="De Silva N."/>
            <person name="Gardiner S.E."/>
            <person name="Bassett H."/>
            <person name="Chagne D."/>
            <person name="McCallum J."/>
            <person name="Dzierzon H."/>
            <person name="Deng C."/>
            <person name="Wang Y.Y."/>
            <person name="Barron L."/>
            <person name="Manako K."/>
            <person name="Bowen J."/>
            <person name="Foster T.M."/>
            <person name="Erridge Z.A."/>
            <person name="Tiffin H."/>
            <person name="Waite C.N."/>
            <person name="Davies K.M."/>
            <person name="Grierson E.P."/>
            <person name="Laing W.A."/>
            <person name="Kirk R."/>
            <person name="Chen X."/>
            <person name="Wood M."/>
            <person name="Montefiori M."/>
            <person name="Brummell D.A."/>
            <person name="Schwinn K.E."/>
            <person name="Catanach A."/>
            <person name="Fullerton C."/>
            <person name="Li D."/>
            <person name="Meiyalaghan S."/>
            <person name="Nieuwenhuizen N."/>
            <person name="Read N."/>
            <person name="Prakash R."/>
            <person name="Hunter D."/>
            <person name="Zhang H."/>
            <person name="McKenzie M."/>
            <person name="Knabel M."/>
            <person name="Harris A."/>
            <person name="Allan A.C."/>
            <person name="Gleave A."/>
            <person name="Chen A."/>
            <person name="Janssen B.J."/>
            <person name="Plunkett B."/>
            <person name="Ampomah-Dwamena C."/>
            <person name="Voogd C."/>
            <person name="Leif D."/>
            <person name="Lafferty D."/>
            <person name="Souleyre E.J.F."/>
            <person name="Varkonyi-Gasic E."/>
            <person name="Gambi F."/>
            <person name="Hanley J."/>
            <person name="Yao J.L."/>
            <person name="Cheung J."/>
            <person name="David K.M."/>
            <person name="Warren B."/>
            <person name="Marsh K."/>
            <person name="Snowden K.C."/>
            <person name="Lin-Wang K."/>
            <person name="Brian L."/>
            <person name="Martinez-Sanchez M."/>
            <person name="Wang M."/>
            <person name="Ileperuma N."/>
            <person name="Macnee N."/>
            <person name="Campin R."/>
            <person name="McAtee P."/>
            <person name="Drummond R.S.M."/>
            <person name="Espley R.V."/>
            <person name="Ireland H.S."/>
            <person name="Wu R."/>
            <person name="Atkinson R.G."/>
            <person name="Karunairetnam S."/>
            <person name="Bulley S."/>
            <person name="Chunkath S."/>
            <person name="Hanley Z."/>
            <person name="Storey R."/>
            <person name="Thrimawithana A.H."/>
            <person name="Thomson S."/>
            <person name="David C."/>
            <person name="Testolin R."/>
            <person name="Huang H."/>
            <person name="Hellens R.P."/>
            <person name="Schaffer R.J."/>
        </authorList>
    </citation>
    <scope>NUCLEOTIDE SEQUENCE [LARGE SCALE GENOMIC DNA]</scope>
    <source>
        <strain evidence="3">cv. Red5</strain>
    </source>
</reference>
<feature type="transmembrane region" description="Helical" evidence="1">
    <location>
        <begin position="68"/>
        <end position="86"/>
    </location>
</feature>
<keyword evidence="3" id="KW-1185">Reference proteome</keyword>
<dbReference type="Proteomes" id="UP000241394">
    <property type="component" value="Chromosome LG12"/>
</dbReference>
<dbReference type="AlphaFoldDB" id="A0A2R6QXH2"/>
<organism evidence="2 3">
    <name type="scientific">Actinidia chinensis var. chinensis</name>
    <name type="common">Chinese soft-hair kiwi</name>
    <dbReference type="NCBI Taxonomy" id="1590841"/>
    <lineage>
        <taxon>Eukaryota</taxon>
        <taxon>Viridiplantae</taxon>
        <taxon>Streptophyta</taxon>
        <taxon>Embryophyta</taxon>
        <taxon>Tracheophyta</taxon>
        <taxon>Spermatophyta</taxon>
        <taxon>Magnoliopsida</taxon>
        <taxon>eudicotyledons</taxon>
        <taxon>Gunneridae</taxon>
        <taxon>Pentapetalae</taxon>
        <taxon>asterids</taxon>
        <taxon>Ericales</taxon>
        <taxon>Actinidiaceae</taxon>
        <taxon>Actinidia</taxon>
    </lineage>
</organism>
<name>A0A2R6QXH2_ACTCC</name>
<comment type="caution">
    <text evidence="2">The sequence shown here is derived from an EMBL/GenBank/DDBJ whole genome shotgun (WGS) entry which is preliminary data.</text>
</comment>
<proteinExistence type="predicted"/>
<evidence type="ECO:0000313" key="3">
    <source>
        <dbReference type="Proteomes" id="UP000241394"/>
    </source>
</evidence>
<accession>A0A2R6QXH2</accession>
<protein>
    <submittedName>
        <fullName evidence="2">Aspartate--tRNA(Asp/Asn) ligase</fullName>
    </submittedName>
</protein>
<reference evidence="2 3" key="1">
    <citation type="submission" date="2017-07" db="EMBL/GenBank/DDBJ databases">
        <title>An improved, manually edited Actinidia chinensis var. chinensis (kiwifruit) genome highlights the challenges associated with draft genomes and gene prediction in plants.</title>
        <authorList>
            <person name="Pilkington S."/>
            <person name="Crowhurst R."/>
            <person name="Hilario E."/>
            <person name="Nardozza S."/>
            <person name="Fraser L."/>
            <person name="Peng Y."/>
            <person name="Gunaseelan K."/>
            <person name="Simpson R."/>
            <person name="Tahir J."/>
            <person name="Deroles S."/>
            <person name="Templeton K."/>
            <person name="Luo Z."/>
            <person name="Davy M."/>
            <person name="Cheng C."/>
            <person name="Mcneilage M."/>
            <person name="Scaglione D."/>
            <person name="Liu Y."/>
            <person name="Zhang Q."/>
            <person name="Datson P."/>
            <person name="De Silva N."/>
            <person name="Gardiner S."/>
            <person name="Bassett H."/>
            <person name="Chagne D."/>
            <person name="Mccallum J."/>
            <person name="Dzierzon H."/>
            <person name="Deng C."/>
            <person name="Wang Y.-Y."/>
            <person name="Barron N."/>
            <person name="Manako K."/>
            <person name="Bowen J."/>
            <person name="Foster T."/>
            <person name="Erridge Z."/>
            <person name="Tiffin H."/>
            <person name="Waite C."/>
            <person name="Davies K."/>
            <person name="Grierson E."/>
            <person name="Laing W."/>
            <person name="Kirk R."/>
            <person name="Chen X."/>
            <person name="Wood M."/>
            <person name="Montefiori M."/>
            <person name="Brummell D."/>
            <person name="Schwinn K."/>
            <person name="Catanach A."/>
            <person name="Fullerton C."/>
            <person name="Li D."/>
            <person name="Meiyalaghan S."/>
            <person name="Nieuwenhuizen N."/>
            <person name="Read N."/>
            <person name="Prakash R."/>
            <person name="Hunter D."/>
            <person name="Zhang H."/>
            <person name="Mckenzie M."/>
            <person name="Knabel M."/>
            <person name="Harris A."/>
            <person name="Allan A."/>
            <person name="Chen A."/>
            <person name="Janssen B."/>
            <person name="Plunkett B."/>
            <person name="Dwamena C."/>
            <person name="Voogd C."/>
            <person name="Leif D."/>
            <person name="Lafferty D."/>
            <person name="Souleyre E."/>
            <person name="Varkonyi-Gasic E."/>
            <person name="Gambi F."/>
            <person name="Hanley J."/>
            <person name="Yao J.-L."/>
            <person name="Cheung J."/>
            <person name="David K."/>
            <person name="Warren B."/>
            <person name="Marsh K."/>
            <person name="Snowden K."/>
            <person name="Lin-Wang K."/>
            <person name="Brian L."/>
            <person name="Martinez-Sanchez M."/>
            <person name="Wang M."/>
            <person name="Ileperuma N."/>
            <person name="Macnee N."/>
            <person name="Campin R."/>
            <person name="Mcatee P."/>
            <person name="Drummond R."/>
            <person name="Espley R."/>
            <person name="Ireland H."/>
            <person name="Wu R."/>
            <person name="Atkinson R."/>
            <person name="Karunairetnam S."/>
            <person name="Bulley S."/>
            <person name="Chunkath S."/>
            <person name="Hanley Z."/>
            <person name="Storey R."/>
            <person name="Thrimawithana A."/>
            <person name="Thomson S."/>
            <person name="David C."/>
            <person name="Testolin R."/>
        </authorList>
    </citation>
    <scope>NUCLEOTIDE SEQUENCE [LARGE SCALE GENOMIC DNA]</scope>
    <source>
        <strain evidence="3">cv. Red5</strain>
        <tissue evidence="2">Young leaf</tissue>
    </source>
</reference>
<dbReference type="Gramene" id="PSS16425">
    <property type="protein sequence ID" value="PSS16425"/>
    <property type="gene ID" value="CEY00_Acc13860"/>
</dbReference>
<evidence type="ECO:0000313" key="2">
    <source>
        <dbReference type="EMBL" id="PSS16425.1"/>
    </source>
</evidence>
<feature type="transmembrane region" description="Helical" evidence="1">
    <location>
        <begin position="21"/>
        <end position="38"/>
    </location>
</feature>
<gene>
    <name evidence="2" type="ORF">CEY00_Acc13860</name>
</gene>
<keyword evidence="1" id="KW-1133">Transmembrane helix</keyword>
<keyword evidence="1" id="KW-0472">Membrane</keyword>